<dbReference type="InterPro" id="IPR012615">
    <property type="entry name" value="TES"/>
</dbReference>
<dbReference type="Proteomes" id="UP000471633">
    <property type="component" value="Unassembled WGS sequence"/>
</dbReference>
<dbReference type="KEGG" id="shx:MS3_00005766"/>
<feature type="chain" id="PRO_5043848445" evidence="2">
    <location>
        <begin position="19"/>
        <end position="220"/>
    </location>
</feature>
<evidence type="ECO:0000313" key="3">
    <source>
        <dbReference type="EMBL" id="KAH9588327.1"/>
    </source>
</evidence>
<feature type="compositionally biased region" description="Polar residues" evidence="1">
    <location>
        <begin position="205"/>
        <end position="220"/>
    </location>
</feature>
<proteinExistence type="predicted"/>
<dbReference type="AlphaFoldDB" id="A0A6A5DC41"/>
<keyword evidence="4" id="KW-1185">Reference proteome</keyword>
<gene>
    <name evidence="3" type="ORF">MS3_00005766</name>
</gene>
<name>A0A6A5DC41_SCHHA</name>
<reference evidence="3" key="2">
    <citation type="journal article" date="2019" name="Gigascience">
        <title>High-quality Schistosoma haematobium genome achieved by single-molecule and long-range sequencing.</title>
        <authorList>
            <person name="Stroehlein A.J."/>
            <person name="Korhonen P.K."/>
            <person name="Chong T.M."/>
            <person name="Lim Y.L."/>
            <person name="Chan K.G."/>
            <person name="Webster B."/>
            <person name="Rollinson D."/>
            <person name="Brindley P.J."/>
            <person name="Gasser R.B."/>
            <person name="Young N.D."/>
        </authorList>
    </citation>
    <scope>NUCLEOTIDE SEQUENCE</scope>
</reference>
<feature type="compositionally biased region" description="Low complexity" evidence="1">
    <location>
        <begin position="175"/>
        <end position="204"/>
    </location>
</feature>
<reference evidence="3" key="3">
    <citation type="submission" date="2021-06" db="EMBL/GenBank/DDBJ databases">
        <title>Chromosome-level genome assembly for S. haematobium.</title>
        <authorList>
            <person name="Stroehlein A.J."/>
        </authorList>
    </citation>
    <scope>NUCLEOTIDE SEQUENCE</scope>
</reference>
<dbReference type="Pfam" id="PF08034">
    <property type="entry name" value="TES"/>
    <property type="match status" value="1"/>
</dbReference>
<dbReference type="GeneID" id="24591007"/>
<evidence type="ECO:0000256" key="2">
    <source>
        <dbReference type="SAM" id="SignalP"/>
    </source>
</evidence>
<dbReference type="EMBL" id="AMPZ03000003">
    <property type="protein sequence ID" value="KAH9588327.1"/>
    <property type="molecule type" value="Genomic_DNA"/>
</dbReference>
<reference evidence="3" key="4">
    <citation type="journal article" date="2022" name="PLoS Pathog.">
        <title>Chromosome-level genome of Schistosoma haematobium underpins genome-wide explorations of molecular variation.</title>
        <authorList>
            <person name="Stroehlein A.J."/>
            <person name="Korhonen P.K."/>
            <person name="Lee V.V."/>
            <person name="Ralph S.A."/>
            <person name="Mentink-Kane M."/>
            <person name="You H."/>
            <person name="McManus D.P."/>
            <person name="Tchuente L.T."/>
            <person name="Stothard J.R."/>
            <person name="Kaur P."/>
            <person name="Dudchenko O."/>
            <person name="Aiden E.L."/>
            <person name="Yang B."/>
            <person name="Yang H."/>
            <person name="Emery A.M."/>
            <person name="Webster B.L."/>
            <person name="Brindley P.J."/>
            <person name="Rollinson D."/>
            <person name="Chang B.C.H."/>
            <person name="Gasser R.B."/>
            <person name="Young N.D."/>
        </authorList>
    </citation>
    <scope>NUCLEOTIDE SEQUENCE</scope>
</reference>
<evidence type="ECO:0000256" key="1">
    <source>
        <dbReference type="SAM" id="MobiDB-lite"/>
    </source>
</evidence>
<dbReference type="RefSeq" id="XP_012794924.2">
    <property type="nucleotide sequence ID" value="XM_012939470.3"/>
</dbReference>
<feature type="region of interest" description="Disordered" evidence="1">
    <location>
        <begin position="167"/>
        <end position="220"/>
    </location>
</feature>
<organism evidence="3 4">
    <name type="scientific">Schistosoma haematobium</name>
    <name type="common">Blood fluke</name>
    <dbReference type="NCBI Taxonomy" id="6185"/>
    <lineage>
        <taxon>Eukaryota</taxon>
        <taxon>Metazoa</taxon>
        <taxon>Spiralia</taxon>
        <taxon>Lophotrochozoa</taxon>
        <taxon>Platyhelminthes</taxon>
        <taxon>Trematoda</taxon>
        <taxon>Digenea</taxon>
        <taxon>Strigeidida</taxon>
        <taxon>Schistosomatoidea</taxon>
        <taxon>Schistosomatidae</taxon>
        <taxon>Schistosoma</taxon>
    </lineage>
</organism>
<keyword evidence="2" id="KW-0732">Signal</keyword>
<comment type="caution">
    <text evidence="3">The sequence shown here is derived from an EMBL/GenBank/DDBJ whole genome shotgun (WGS) entry which is preliminary data.</text>
</comment>
<accession>A0A6A5DC41</accession>
<protein>
    <submittedName>
        <fullName evidence="3">Uncharacterized protein</fullName>
    </submittedName>
</protein>
<dbReference type="CTD" id="24591007"/>
<reference evidence="3" key="1">
    <citation type="journal article" date="2012" name="Nat. Genet.">
        <title>Whole-genome sequence of Schistosoma haematobium.</title>
        <authorList>
            <person name="Young N.D."/>
            <person name="Jex A.R."/>
            <person name="Li B."/>
            <person name="Liu S."/>
            <person name="Yang L."/>
            <person name="Xiong Z."/>
            <person name="Li Y."/>
            <person name="Cantacessi C."/>
            <person name="Hall R.S."/>
            <person name="Xu X."/>
            <person name="Chen F."/>
            <person name="Wu X."/>
            <person name="Zerlotini A."/>
            <person name="Oliveira G."/>
            <person name="Hofmann A."/>
            <person name="Zhang G."/>
            <person name="Fang X."/>
            <person name="Kang Y."/>
            <person name="Campbell B.E."/>
            <person name="Loukas A."/>
            <person name="Ranganathan S."/>
            <person name="Rollinson D."/>
            <person name="Rinaldi G."/>
            <person name="Brindley P.J."/>
            <person name="Yang H."/>
            <person name="Wang J."/>
            <person name="Wang J."/>
            <person name="Gasser R.B."/>
        </authorList>
    </citation>
    <scope>NUCLEOTIDE SEQUENCE</scope>
</reference>
<evidence type="ECO:0000313" key="4">
    <source>
        <dbReference type="Proteomes" id="UP000471633"/>
    </source>
</evidence>
<feature type="signal peptide" evidence="2">
    <location>
        <begin position="1"/>
        <end position="18"/>
    </location>
</feature>
<sequence length="220" mass="24810">MKSVISLYLLLMFSYTLGGDSMNSYSYDNYNPSYTDNRNYQNNYNDYNYNNNNGDKNHGNDNHGNIHTHGKFIAYGNADKGLKYHQITYFHKGSKYQKKFVNYDTKGKVHSYGKQNVKAKFNIESNVHSKGKYNGGKFDQLVGTGSGQYNEGQIPIEYAAAGSSPIYNNAPSTYDDNSNSNSNDNNNNNYNYNDQNSGGSSDDNTYSSGTYNDNYQPSYS</sequence>